<protein>
    <submittedName>
        <fullName evidence="1">DNA alkylation repair protein</fullName>
    </submittedName>
</protein>
<proteinExistence type="predicted"/>
<dbReference type="PANTHER" id="PTHR34070">
    <property type="entry name" value="ARMADILLO-TYPE FOLD"/>
    <property type="match status" value="1"/>
</dbReference>
<accession>A0A3M8DD68</accession>
<dbReference type="SUPFAM" id="SSF48371">
    <property type="entry name" value="ARM repeat"/>
    <property type="match status" value="1"/>
</dbReference>
<name>A0A3M8DD68_9BACL</name>
<dbReference type="EMBL" id="RHHQ01000013">
    <property type="protein sequence ID" value="RNB85976.1"/>
    <property type="molecule type" value="Genomic_DNA"/>
</dbReference>
<evidence type="ECO:0000313" key="1">
    <source>
        <dbReference type="EMBL" id="RNB85976.1"/>
    </source>
</evidence>
<dbReference type="OrthoDB" id="9775346at2"/>
<dbReference type="Pfam" id="PF08713">
    <property type="entry name" value="DNA_alkylation"/>
    <property type="match status" value="1"/>
</dbReference>
<evidence type="ECO:0000313" key="2">
    <source>
        <dbReference type="Proteomes" id="UP000271031"/>
    </source>
</evidence>
<dbReference type="PANTHER" id="PTHR34070:SF1">
    <property type="entry name" value="DNA ALKYLATION REPAIR PROTEIN"/>
    <property type="match status" value="1"/>
</dbReference>
<gene>
    <name evidence="1" type="ORF">EDM56_18440</name>
</gene>
<dbReference type="AlphaFoldDB" id="A0A3M8DD68"/>
<comment type="caution">
    <text evidence="1">The sequence shown here is derived from an EMBL/GenBank/DDBJ whole genome shotgun (WGS) entry which is preliminary data.</text>
</comment>
<dbReference type="CDD" id="cd07064">
    <property type="entry name" value="AlkD_like_1"/>
    <property type="match status" value="1"/>
</dbReference>
<organism evidence="1 2">
    <name type="scientific">Brevibacillus fluminis</name>
    <dbReference type="NCBI Taxonomy" id="511487"/>
    <lineage>
        <taxon>Bacteria</taxon>
        <taxon>Bacillati</taxon>
        <taxon>Bacillota</taxon>
        <taxon>Bacilli</taxon>
        <taxon>Bacillales</taxon>
        <taxon>Paenibacillaceae</taxon>
        <taxon>Brevibacillus</taxon>
    </lineage>
</organism>
<dbReference type="RefSeq" id="WP_122919388.1">
    <property type="nucleotide sequence ID" value="NZ_RHHQ01000013.1"/>
</dbReference>
<reference evidence="1 2" key="1">
    <citation type="submission" date="2018-10" db="EMBL/GenBank/DDBJ databases">
        <title>Phylogenomics of Brevibacillus.</title>
        <authorList>
            <person name="Dunlap C."/>
        </authorList>
    </citation>
    <scope>NUCLEOTIDE SEQUENCE [LARGE SCALE GENOMIC DNA]</scope>
    <source>
        <strain evidence="1 2">JCM 15716</strain>
    </source>
</reference>
<keyword evidence="2" id="KW-1185">Reference proteome</keyword>
<dbReference type="InterPro" id="IPR016024">
    <property type="entry name" value="ARM-type_fold"/>
</dbReference>
<dbReference type="InterPro" id="IPR014825">
    <property type="entry name" value="DNA_alkylation"/>
</dbReference>
<dbReference type="Gene3D" id="1.25.10.90">
    <property type="match status" value="1"/>
</dbReference>
<dbReference type="Proteomes" id="UP000271031">
    <property type="component" value="Unassembled WGS sequence"/>
</dbReference>
<sequence>MTITFVKKLQNFLFPFQNSSESAPMSAYMRNLFPFLGIKTPKRAELLRAFLKENGKPAADELEAVVRELWALPEREYQYIALALLEKQSKALPRDAIGLFENLIADKSWWDTVDVLAAHLVGAYFRQHPEQIPVYIEKWLSSDNLWLRRTAILFQLSYKGATDLPLLFQIIDRCLPSDEFFIQKAIGWALREYTKTDPAPVLAFLESRQLPPLSRREALKVLERKKQREHAKS</sequence>